<proteinExistence type="predicted"/>
<dbReference type="Proteomes" id="UP000516260">
    <property type="component" value="Chromosome 6"/>
</dbReference>
<keyword evidence="2" id="KW-1185">Reference proteome</keyword>
<organism evidence="1 2">
    <name type="scientific">Takifugu bimaculatus</name>
    <dbReference type="NCBI Taxonomy" id="433685"/>
    <lineage>
        <taxon>Eukaryota</taxon>
        <taxon>Metazoa</taxon>
        <taxon>Chordata</taxon>
        <taxon>Craniata</taxon>
        <taxon>Vertebrata</taxon>
        <taxon>Euteleostomi</taxon>
        <taxon>Actinopterygii</taxon>
        <taxon>Neopterygii</taxon>
        <taxon>Teleostei</taxon>
        <taxon>Neoteleostei</taxon>
        <taxon>Acanthomorphata</taxon>
        <taxon>Eupercaria</taxon>
        <taxon>Tetraodontiformes</taxon>
        <taxon>Tetradontoidea</taxon>
        <taxon>Tetraodontidae</taxon>
        <taxon>Takifugu</taxon>
    </lineage>
</organism>
<comment type="caution">
    <text evidence="1">The sequence shown here is derived from an EMBL/GenBank/DDBJ whole genome shotgun (WGS) entry which is preliminary data.</text>
</comment>
<accession>A0A4Z2B8A7</accession>
<gene>
    <name evidence="1" type="ORF">fugu_006270</name>
</gene>
<protein>
    <submittedName>
        <fullName evidence="1">Uncharacterized protein</fullName>
    </submittedName>
</protein>
<sequence length="145" mass="15694">MFADVTAKRISCHAVASGEPLYVVGWRLLRARDVRRWTVTTGIGLLGQRDQRPPTRSFPPLSSARGSICLRRGDGAGSSRIRRSAFVSGMQTWLPGGGRGGGGRGVCLFLLRFHPARVLETAQRLGVCGLSPPDVFTRAVCVFPM</sequence>
<evidence type="ECO:0000313" key="1">
    <source>
        <dbReference type="EMBL" id="TNM88049.1"/>
    </source>
</evidence>
<reference evidence="1 2" key="1">
    <citation type="submission" date="2019-04" db="EMBL/GenBank/DDBJ databases">
        <title>The sequence and de novo assembly of Takifugu bimaculatus genome using PacBio and Hi-C technologies.</title>
        <authorList>
            <person name="Xu P."/>
            <person name="Liu B."/>
            <person name="Zhou Z."/>
        </authorList>
    </citation>
    <scope>NUCLEOTIDE SEQUENCE [LARGE SCALE GENOMIC DNA]</scope>
    <source>
        <strain evidence="1">TB-2018</strain>
        <tissue evidence="1">Muscle</tissue>
    </source>
</reference>
<evidence type="ECO:0000313" key="2">
    <source>
        <dbReference type="Proteomes" id="UP000516260"/>
    </source>
</evidence>
<name>A0A4Z2B8A7_9TELE</name>
<dbReference type="EMBL" id="SWLE01000019">
    <property type="protein sequence ID" value="TNM88049.1"/>
    <property type="molecule type" value="Genomic_DNA"/>
</dbReference>
<dbReference type="AlphaFoldDB" id="A0A4Z2B8A7"/>